<organism evidence="1 2">
    <name type="scientific">Chitinophaga agri</name>
    <dbReference type="NCBI Taxonomy" id="2703787"/>
    <lineage>
        <taxon>Bacteria</taxon>
        <taxon>Pseudomonadati</taxon>
        <taxon>Bacteroidota</taxon>
        <taxon>Chitinophagia</taxon>
        <taxon>Chitinophagales</taxon>
        <taxon>Chitinophagaceae</taxon>
        <taxon>Chitinophaga</taxon>
    </lineage>
</organism>
<proteinExistence type="predicted"/>
<evidence type="ECO:0000313" key="2">
    <source>
        <dbReference type="Proteomes" id="UP000476411"/>
    </source>
</evidence>
<evidence type="ECO:0000313" key="1">
    <source>
        <dbReference type="EMBL" id="QHS62978.1"/>
    </source>
</evidence>
<dbReference type="KEGG" id="chih:GWR21_26345"/>
<sequence>MKNTNELLQLVLDAHGGIAKWQSLQQIKAHVRIGGLTWTIKGHEGVLNDIHFSGKLHEQQASWESIFSPGWRSAFTADRVALLDAAGKLVEELNDPRASFAGHTIETPWSRLQLIYFCSYATWNYLTTPFNLTLPGYQLTEIEPWQQDGETWRRLEVIFPDHIATHSKRQLFYFDAKGQLKRHDYWPEVLGGSSATQIINGYRDFAGIKTGTERKIYILNDADNSYQLEPVLVSIDVLDIQFS</sequence>
<dbReference type="RefSeq" id="WP_162334702.1">
    <property type="nucleotide sequence ID" value="NZ_CP048113.1"/>
</dbReference>
<gene>
    <name evidence="1" type="ORF">GWR21_26345</name>
</gene>
<reference evidence="1 2" key="1">
    <citation type="submission" date="2020-01" db="EMBL/GenBank/DDBJ databases">
        <title>Complete genome sequence of Chitinophaga sp. H33E-04 isolated from quinoa roots.</title>
        <authorList>
            <person name="Weon H.-Y."/>
            <person name="Lee S.A."/>
        </authorList>
    </citation>
    <scope>NUCLEOTIDE SEQUENCE [LARGE SCALE GENOMIC DNA]</scope>
    <source>
        <strain evidence="1 2">H33E-04</strain>
    </source>
</reference>
<dbReference type="Proteomes" id="UP000476411">
    <property type="component" value="Chromosome"/>
</dbReference>
<name>A0A6B9ZKQ5_9BACT</name>
<keyword evidence="2" id="KW-1185">Reference proteome</keyword>
<dbReference type="EMBL" id="CP048113">
    <property type="protein sequence ID" value="QHS62978.1"/>
    <property type="molecule type" value="Genomic_DNA"/>
</dbReference>
<protein>
    <submittedName>
        <fullName evidence="1">Uncharacterized protein</fullName>
    </submittedName>
</protein>
<dbReference type="AlphaFoldDB" id="A0A6B9ZKQ5"/>
<accession>A0A6B9ZKQ5</accession>